<keyword evidence="5" id="KW-0547">Nucleotide-binding</keyword>
<dbReference type="CDD" id="cd00483">
    <property type="entry name" value="HPPK"/>
    <property type="match status" value="1"/>
</dbReference>
<dbReference type="GO" id="GO:0003848">
    <property type="term" value="F:2-amino-4-hydroxy-6-hydroxymethyldihydropteridine diphosphokinase activity"/>
    <property type="evidence" value="ECO:0007669"/>
    <property type="project" value="UniProtKB-EC"/>
</dbReference>
<dbReference type="Gene3D" id="3.30.70.560">
    <property type="entry name" value="7,8-Dihydro-6-hydroxymethylpterin-pyrophosphokinase HPPK"/>
    <property type="match status" value="1"/>
</dbReference>
<evidence type="ECO:0000256" key="1">
    <source>
        <dbReference type="ARBA" id="ARBA00000198"/>
    </source>
</evidence>
<dbReference type="Proteomes" id="UP000281708">
    <property type="component" value="Unassembled WGS sequence"/>
</dbReference>
<organism evidence="10 11">
    <name type="scientific">Nocardioides mangrovicus</name>
    <dbReference type="NCBI Taxonomy" id="2478913"/>
    <lineage>
        <taxon>Bacteria</taxon>
        <taxon>Bacillati</taxon>
        <taxon>Actinomycetota</taxon>
        <taxon>Actinomycetes</taxon>
        <taxon>Propionibacteriales</taxon>
        <taxon>Nocardioidaceae</taxon>
        <taxon>Nocardioides</taxon>
    </lineage>
</organism>
<dbReference type="UniPathway" id="UPA00077">
    <property type="reaction ID" value="UER00155"/>
</dbReference>
<sequence>MTESPNPNIIDTDTLTGEMHPIRRAVVSLGSNLGDRLASLQGAVDSLKDTPEVWVTDVSPVYETEPVDSPEDAEPYLNAVVLFDTTLSVHRLLDRGQAIEAAFGRERPEGQPNAPRTLDVDLIVCGDRRADDDLLTLPHPRAHERAFVLAPWADVEPDAEIPGVGAVATLLEQVGRDGVTRRDDLDLDGTS</sequence>
<evidence type="ECO:0000259" key="9">
    <source>
        <dbReference type="Pfam" id="PF01288"/>
    </source>
</evidence>
<dbReference type="GO" id="GO:0016301">
    <property type="term" value="F:kinase activity"/>
    <property type="evidence" value="ECO:0007669"/>
    <property type="project" value="UniProtKB-KW"/>
</dbReference>
<evidence type="ECO:0000256" key="5">
    <source>
        <dbReference type="ARBA" id="ARBA00022741"/>
    </source>
</evidence>
<feature type="domain" description="7,8-dihydro-6-hydroxymethylpterin-pyrophosphokinase" evidence="9">
    <location>
        <begin position="26"/>
        <end position="157"/>
    </location>
</feature>
<dbReference type="PANTHER" id="PTHR43071:SF1">
    <property type="entry name" value="2-AMINO-4-HYDROXY-6-HYDROXYMETHYLDIHYDROPTERIDINE PYROPHOSPHOKINASE"/>
    <property type="match status" value="1"/>
</dbReference>
<dbReference type="InterPro" id="IPR035907">
    <property type="entry name" value="Hppk_sf"/>
</dbReference>
<keyword evidence="8" id="KW-0289">Folate biosynthesis</keyword>
<keyword evidence="6 10" id="KW-0418">Kinase</keyword>
<evidence type="ECO:0000256" key="6">
    <source>
        <dbReference type="ARBA" id="ARBA00022777"/>
    </source>
</evidence>
<reference evidence="10 11" key="1">
    <citation type="submission" date="2018-10" db="EMBL/GenBank/DDBJ databases">
        <title>Marmoricola sp. 4Q3S-7 whole genome shotgun sequence.</title>
        <authorList>
            <person name="Li F."/>
        </authorList>
    </citation>
    <scope>NUCLEOTIDE SEQUENCE [LARGE SCALE GENOMIC DNA]</scope>
    <source>
        <strain evidence="10 11">4Q3S-7</strain>
    </source>
</reference>
<comment type="pathway">
    <text evidence="2">Cofactor biosynthesis; tetrahydrofolate biosynthesis; 2-amino-4-hydroxy-6-hydroxymethyl-7,8-dihydropteridine diphosphate from 7,8-dihydroneopterin triphosphate: step 4/4.</text>
</comment>
<dbReference type="InterPro" id="IPR000550">
    <property type="entry name" value="Hppk"/>
</dbReference>
<evidence type="ECO:0000313" key="11">
    <source>
        <dbReference type="Proteomes" id="UP000281708"/>
    </source>
</evidence>
<evidence type="ECO:0000313" key="10">
    <source>
        <dbReference type="EMBL" id="RLV50447.1"/>
    </source>
</evidence>
<dbReference type="SUPFAM" id="SSF55083">
    <property type="entry name" value="6-hydroxymethyl-7,8-dihydropterin pyrophosphokinase, HPPK"/>
    <property type="match status" value="1"/>
</dbReference>
<dbReference type="Pfam" id="PF01288">
    <property type="entry name" value="HPPK"/>
    <property type="match status" value="1"/>
</dbReference>
<dbReference type="NCBIfam" id="TIGR01498">
    <property type="entry name" value="folK"/>
    <property type="match status" value="1"/>
</dbReference>
<gene>
    <name evidence="10" type="primary">folK</name>
    <name evidence="10" type="ORF">D9V37_00155</name>
</gene>
<dbReference type="AlphaFoldDB" id="A0A3L8P676"/>
<dbReference type="GO" id="GO:0005524">
    <property type="term" value="F:ATP binding"/>
    <property type="evidence" value="ECO:0007669"/>
    <property type="project" value="UniProtKB-KW"/>
</dbReference>
<dbReference type="OrthoDB" id="9808041at2"/>
<name>A0A3L8P676_9ACTN</name>
<dbReference type="PANTHER" id="PTHR43071">
    <property type="entry name" value="2-AMINO-4-HYDROXY-6-HYDROXYMETHYLDIHYDROPTERIDINE PYROPHOSPHOKINASE"/>
    <property type="match status" value="1"/>
</dbReference>
<keyword evidence="11" id="KW-1185">Reference proteome</keyword>
<dbReference type="EC" id="2.7.6.3" evidence="3"/>
<accession>A0A3L8P676</accession>
<comment type="caution">
    <text evidence="10">The sequence shown here is derived from an EMBL/GenBank/DDBJ whole genome shotgun (WGS) entry which is preliminary data.</text>
</comment>
<evidence type="ECO:0000256" key="4">
    <source>
        <dbReference type="ARBA" id="ARBA00022679"/>
    </source>
</evidence>
<protein>
    <recommendedName>
        <fullName evidence="3">2-amino-4-hydroxy-6-hydroxymethyldihydropteridine diphosphokinase</fullName>
        <ecNumber evidence="3">2.7.6.3</ecNumber>
    </recommendedName>
</protein>
<dbReference type="RefSeq" id="WP_121804128.1">
    <property type="nucleotide sequence ID" value="NZ_RDBE01000001.1"/>
</dbReference>
<proteinExistence type="predicted"/>
<dbReference type="EMBL" id="RDBE01000001">
    <property type="protein sequence ID" value="RLV50447.1"/>
    <property type="molecule type" value="Genomic_DNA"/>
</dbReference>
<keyword evidence="4 10" id="KW-0808">Transferase</keyword>
<evidence type="ECO:0000256" key="7">
    <source>
        <dbReference type="ARBA" id="ARBA00022840"/>
    </source>
</evidence>
<dbReference type="GO" id="GO:0046654">
    <property type="term" value="P:tetrahydrofolate biosynthetic process"/>
    <property type="evidence" value="ECO:0007669"/>
    <property type="project" value="UniProtKB-UniPathway"/>
</dbReference>
<keyword evidence="7" id="KW-0067">ATP-binding</keyword>
<evidence type="ECO:0000256" key="2">
    <source>
        <dbReference type="ARBA" id="ARBA00005051"/>
    </source>
</evidence>
<evidence type="ECO:0000256" key="8">
    <source>
        <dbReference type="ARBA" id="ARBA00022909"/>
    </source>
</evidence>
<comment type="catalytic activity">
    <reaction evidence="1">
        <text>6-hydroxymethyl-7,8-dihydropterin + ATP = (7,8-dihydropterin-6-yl)methyl diphosphate + AMP + H(+)</text>
        <dbReference type="Rhea" id="RHEA:11412"/>
        <dbReference type="ChEBI" id="CHEBI:15378"/>
        <dbReference type="ChEBI" id="CHEBI:30616"/>
        <dbReference type="ChEBI" id="CHEBI:44841"/>
        <dbReference type="ChEBI" id="CHEBI:72950"/>
        <dbReference type="ChEBI" id="CHEBI:456215"/>
        <dbReference type="EC" id="2.7.6.3"/>
    </reaction>
</comment>
<evidence type="ECO:0000256" key="3">
    <source>
        <dbReference type="ARBA" id="ARBA00013253"/>
    </source>
</evidence>
<dbReference type="GO" id="GO:0046656">
    <property type="term" value="P:folic acid biosynthetic process"/>
    <property type="evidence" value="ECO:0007669"/>
    <property type="project" value="UniProtKB-KW"/>
</dbReference>